<dbReference type="Proteomes" id="UP000524246">
    <property type="component" value="Unassembled WGS sequence"/>
</dbReference>
<accession>A0A7X9FQ12</accession>
<sequence>MKVRNVGLPIVFLISTLMILVGVFVGYRLASDPVPRNCAELGVAYLEIGKKELGIIDYGSEQWKKLVDDETKFTNECYKSMNK</sequence>
<dbReference type="EMBL" id="JAAZON010000110">
    <property type="protein sequence ID" value="NMC62077.1"/>
    <property type="molecule type" value="Genomic_DNA"/>
</dbReference>
<evidence type="ECO:0000256" key="1">
    <source>
        <dbReference type="SAM" id="Phobius"/>
    </source>
</evidence>
<keyword evidence="1" id="KW-1133">Transmembrane helix</keyword>
<organism evidence="2 3">
    <name type="scientific">SAR324 cluster bacterium</name>
    <dbReference type="NCBI Taxonomy" id="2024889"/>
    <lineage>
        <taxon>Bacteria</taxon>
        <taxon>Deltaproteobacteria</taxon>
        <taxon>SAR324 cluster</taxon>
    </lineage>
</organism>
<name>A0A7X9FQ12_9DELT</name>
<dbReference type="AlphaFoldDB" id="A0A7X9FQ12"/>
<reference evidence="2 3" key="1">
    <citation type="journal article" date="2020" name="Biotechnol. Biofuels">
        <title>New insights from the biogas microbiome by comprehensive genome-resolved metagenomics of nearly 1600 species originating from multiple anaerobic digesters.</title>
        <authorList>
            <person name="Campanaro S."/>
            <person name="Treu L."/>
            <person name="Rodriguez-R L.M."/>
            <person name="Kovalovszki A."/>
            <person name="Ziels R.M."/>
            <person name="Maus I."/>
            <person name="Zhu X."/>
            <person name="Kougias P.G."/>
            <person name="Basile A."/>
            <person name="Luo G."/>
            <person name="Schluter A."/>
            <person name="Konstantinidis K.T."/>
            <person name="Angelidaki I."/>
        </authorList>
    </citation>
    <scope>NUCLEOTIDE SEQUENCE [LARGE SCALE GENOMIC DNA]</scope>
    <source>
        <strain evidence="2">AS27yjCOA_65</strain>
    </source>
</reference>
<evidence type="ECO:0000313" key="2">
    <source>
        <dbReference type="EMBL" id="NMC62077.1"/>
    </source>
</evidence>
<feature type="transmembrane region" description="Helical" evidence="1">
    <location>
        <begin position="6"/>
        <end position="27"/>
    </location>
</feature>
<keyword evidence="1" id="KW-0472">Membrane</keyword>
<comment type="caution">
    <text evidence="2">The sequence shown here is derived from an EMBL/GenBank/DDBJ whole genome shotgun (WGS) entry which is preliminary data.</text>
</comment>
<proteinExistence type="predicted"/>
<evidence type="ECO:0000313" key="3">
    <source>
        <dbReference type="Proteomes" id="UP000524246"/>
    </source>
</evidence>
<keyword evidence="1" id="KW-0812">Transmembrane</keyword>
<protein>
    <submittedName>
        <fullName evidence="2">Uncharacterized protein</fullName>
    </submittedName>
</protein>
<gene>
    <name evidence="2" type="ORF">GYA55_02815</name>
</gene>